<feature type="transmembrane region" description="Helical" evidence="1">
    <location>
        <begin position="35"/>
        <end position="56"/>
    </location>
</feature>
<keyword evidence="1" id="KW-1133">Transmembrane helix</keyword>
<protein>
    <recommendedName>
        <fullName evidence="4">Polysaccharide biosynthesis protein C-terminal domain-containing protein</fullName>
    </recommendedName>
</protein>
<organism evidence="2 3">
    <name type="scientific">Pseudomonas corrugata</name>
    <dbReference type="NCBI Taxonomy" id="47879"/>
    <lineage>
        <taxon>Bacteria</taxon>
        <taxon>Pseudomonadati</taxon>
        <taxon>Pseudomonadota</taxon>
        <taxon>Gammaproteobacteria</taxon>
        <taxon>Pseudomonadales</taxon>
        <taxon>Pseudomonadaceae</taxon>
        <taxon>Pseudomonas</taxon>
    </lineage>
</organism>
<reference evidence="2 3" key="1">
    <citation type="submission" date="2018-08" db="EMBL/GenBank/DDBJ databases">
        <title>Recombination of ecologically and evolutionarily significant loci maintains genetic cohesion in the Pseudomonas syringae species complex.</title>
        <authorList>
            <person name="Dillon M."/>
            <person name="Thakur S."/>
            <person name="Almeida R.N.D."/>
            <person name="Weir B.S."/>
            <person name="Guttman D.S."/>
        </authorList>
    </citation>
    <scope>NUCLEOTIDE SEQUENCE [LARGE SCALE GENOMIC DNA]</scope>
    <source>
        <strain evidence="2 3">NCPPB2445</strain>
    </source>
</reference>
<comment type="caution">
    <text evidence="2">The sequence shown here is derived from an EMBL/GenBank/DDBJ whole genome shotgun (WGS) entry which is preliminary data.</text>
</comment>
<keyword evidence="1" id="KW-0472">Membrane</keyword>
<keyword evidence="1" id="KW-0812">Transmembrane</keyword>
<dbReference type="AlphaFoldDB" id="A0A3M3EBV8"/>
<feature type="transmembrane region" description="Helical" evidence="1">
    <location>
        <begin position="338"/>
        <end position="359"/>
    </location>
</feature>
<dbReference type="EMBL" id="RBOJ01000092">
    <property type="protein sequence ID" value="RMM46209.1"/>
    <property type="molecule type" value="Genomic_DNA"/>
</dbReference>
<feature type="transmembrane region" description="Helical" evidence="1">
    <location>
        <begin position="196"/>
        <end position="218"/>
    </location>
</feature>
<feature type="transmembrane region" description="Helical" evidence="1">
    <location>
        <begin position="138"/>
        <end position="161"/>
    </location>
</feature>
<evidence type="ECO:0000256" key="1">
    <source>
        <dbReference type="SAM" id="Phobius"/>
    </source>
</evidence>
<feature type="transmembrane region" description="Helical" evidence="1">
    <location>
        <begin position="398"/>
        <end position="421"/>
    </location>
</feature>
<keyword evidence="3" id="KW-1185">Reference proteome</keyword>
<feature type="transmembrane region" description="Helical" evidence="1">
    <location>
        <begin position="303"/>
        <end position="326"/>
    </location>
</feature>
<name>A0A3M3EBV8_9PSED</name>
<accession>A0A3M3EBV8</accession>
<proteinExistence type="predicted"/>
<feature type="transmembrane region" description="Helical" evidence="1">
    <location>
        <begin position="68"/>
        <end position="90"/>
    </location>
</feature>
<evidence type="ECO:0000313" key="3">
    <source>
        <dbReference type="Proteomes" id="UP000270661"/>
    </source>
</evidence>
<evidence type="ECO:0000313" key="2">
    <source>
        <dbReference type="EMBL" id="RMM46209.1"/>
    </source>
</evidence>
<dbReference type="Proteomes" id="UP000270661">
    <property type="component" value="Unassembled WGS sequence"/>
</dbReference>
<evidence type="ECO:0008006" key="4">
    <source>
        <dbReference type="Google" id="ProtNLM"/>
    </source>
</evidence>
<gene>
    <name evidence="2" type="ORF">ALQ77_00939</name>
</gene>
<feature type="transmembrane region" description="Helical" evidence="1">
    <location>
        <begin position="173"/>
        <end position="190"/>
    </location>
</feature>
<sequence>MPDSCCSSNIQLILTRKLAVLAIGMLKKYSYRLSAWSYLLFAGAASMIAALKGFAYAHLLSADQYALINYYLLIVGLGVLVVGSGVIIKCHSEMPLLVEDEGRLSEFSSNVKWFGSGCWLAALVGLVVYSFWAGAPFSILLLSFVQVLVFFIFTVDLMVVKSKKNFVDYARRLFYRNLFVALAGLAVALATKNAEFAILAEVSIGVILCLKSLMLWLVNAKLPGWDFIIDCLKFVPVTCVGAFMQYVDRVFAAYFMSAQEFSRFSYLSLVVMVGLSIQQLINTRVITLLPEICREDPSAGFKYVVRISFFVSIFLSVILSCLLWLLQSRWFATEWLEVGVGISIVFWGCAILRAADFYSSYLLVMSQRNKLLMIQLAMLAIFSFLTLLYGFWFRSEGVFGYVLLMCVGFSVSLIVLVYASWRVSLVKKNI</sequence>
<feature type="transmembrane region" description="Helical" evidence="1">
    <location>
        <begin position="371"/>
        <end position="392"/>
    </location>
</feature>
<dbReference type="STRING" id="47879.AXG94_23770"/>
<feature type="transmembrane region" description="Helical" evidence="1">
    <location>
        <begin position="111"/>
        <end position="132"/>
    </location>
</feature>